<dbReference type="GO" id="GO:0003700">
    <property type="term" value="F:DNA-binding transcription factor activity"/>
    <property type="evidence" value="ECO:0007669"/>
    <property type="project" value="TreeGrafter"/>
</dbReference>
<reference evidence="5 8" key="1">
    <citation type="submission" date="2016-08" db="EMBL/GenBank/DDBJ databases">
        <title>Candidatus Dactylopiibacterium carminicum genome sequence.</title>
        <authorList>
            <person name="Ramirez-Puebla S.T."/>
            <person name="Ormeno-Orrillo E."/>
            <person name="Vera-Ponce De Leon A."/>
            <person name="Luis L."/>
            <person name="Sanchez-Flores A."/>
            <person name="Monica R."/>
            <person name="Martinez-Romero E."/>
        </authorList>
    </citation>
    <scope>NUCLEOTIDE SEQUENCE [LARGE SCALE GENOMIC DNA]</scope>
    <source>
        <strain evidence="5">END1</strain>
    </source>
</reference>
<dbReference type="GO" id="GO:0005829">
    <property type="term" value="C:cytosol"/>
    <property type="evidence" value="ECO:0007669"/>
    <property type="project" value="TreeGrafter"/>
</dbReference>
<dbReference type="PROSITE" id="PS50943">
    <property type="entry name" value="HTH_CROC1"/>
    <property type="match status" value="1"/>
</dbReference>
<proteinExistence type="predicted"/>
<name>A0A272ENR9_9RHOO</name>
<dbReference type="SMART" id="SM00530">
    <property type="entry name" value="HTH_XRE"/>
    <property type="match status" value="1"/>
</dbReference>
<evidence type="ECO:0000313" key="6">
    <source>
        <dbReference type="EMBL" id="PAS91751.1"/>
    </source>
</evidence>
<evidence type="ECO:0000313" key="7">
    <source>
        <dbReference type="Proteomes" id="UP000216107"/>
    </source>
</evidence>
<reference evidence="6 7" key="2">
    <citation type="submission" date="2017-07" db="EMBL/GenBank/DDBJ databases">
        <title>Candidatus Dactylopiibacterium carminicum, a nitrogen-fixing symbiont of the cochineal insect Dactylopius coccus and Dactylopius opuntiae (Hemiptera: Coccoidea: Dactylopiidae).</title>
        <authorList>
            <person name="Vera A."/>
        </authorList>
    </citation>
    <scope>NUCLEOTIDE SEQUENCE [LARGE SCALE GENOMIC DNA]</scope>
    <source>
        <strain evidence="6 7">NFDCM</strain>
    </source>
</reference>
<dbReference type="Proteomes" id="UP000216107">
    <property type="component" value="Unassembled WGS sequence"/>
</dbReference>
<dbReference type="PANTHER" id="PTHR46797">
    <property type="entry name" value="HTH-TYPE TRANSCRIPTIONAL REGULATOR"/>
    <property type="match status" value="1"/>
</dbReference>
<keyword evidence="3" id="KW-0804">Transcription</keyword>
<dbReference type="Pfam" id="PF07883">
    <property type="entry name" value="Cupin_2"/>
    <property type="match status" value="1"/>
</dbReference>
<evidence type="ECO:0000256" key="3">
    <source>
        <dbReference type="ARBA" id="ARBA00023163"/>
    </source>
</evidence>
<dbReference type="CDD" id="cd00093">
    <property type="entry name" value="HTH_XRE"/>
    <property type="match status" value="1"/>
</dbReference>
<organism evidence="6 7">
    <name type="scientific">Candidatus Dactylopiibacterium carminicum</name>
    <dbReference type="NCBI Taxonomy" id="857335"/>
    <lineage>
        <taxon>Bacteria</taxon>
        <taxon>Pseudomonadati</taxon>
        <taxon>Pseudomonadota</taxon>
        <taxon>Betaproteobacteria</taxon>
        <taxon>Rhodocyclales</taxon>
        <taxon>Rhodocyclaceae</taxon>
        <taxon>Candidatus Dactylopiibacterium</taxon>
    </lineage>
</organism>
<keyword evidence="8" id="KW-1185">Reference proteome</keyword>
<dbReference type="InterPro" id="IPR010982">
    <property type="entry name" value="Lambda_DNA-bd_dom_sf"/>
</dbReference>
<evidence type="ECO:0000256" key="2">
    <source>
        <dbReference type="ARBA" id="ARBA00023125"/>
    </source>
</evidence>
<evidence type="ECO:0000313" key="8">
    <source>
        <dbReference type="Proteomes" id="UP000623509"/>
    </source>
</evidence>
<protein>
    <submittedName>
        <fullName evidence="6">XRE family transcriptional regulator</fullName>
    </submittedName>
</protein>
<dbReference type="CDD" id="cd02209">
    <property type="entry name" value="cupin_XRE_C"/>
    <property type="match status" value="1"/>
</dbReference>
<dbReference type="InterPro" id="IPR011051">
    <property type="entry name" value="RmlC_Cupin_sf"/>
</dbReference>
<dbReference type="SUPFAM" id="SSF47413">
    <property type="entry name" value="lambda repressor-like DNA-binding domains"/>
    <property type="match status" value="1"/>
</dbReference>
<keyword evidence="2" id="KW-0238">DNA-binding</keyword>
<dbReference type="PANTHER" id="PTHR46797:SF23">
    <property type="entry name" value="HTH-TYPE TRANSCRIPTIONAL REGULATOR SUTR"/>
    <property type="match status" value="1"/>
</dbReference>
<sequence length="257" mass="28067">MKPAARWEKAKRGKARPGGLLTTTPLDLIILYVIAHKPSLTDVRNSAQAGVAQMNDTSEKEAPDVNRQLAQRLRDARSERGWSLDRTAQETGVSKAMLGQIERGKSSPTVATLWKIATGFRCSLSSFLAPPPASGPAIFRNADAVRARPASDPMLVAPLFPFEPRVGFEWLELTLAPGYTRESEPHAPGVVEHIVVIENSMEVLIEGEWHRLQAGDAVRFAADRPHGYRNSSDEPALCHNLIHYPAMHGQDISPAGA</sequence>
<evidence type="ECO:0000259" key="4">
    <source>
        <dbReference type="PROSITE" id="PS50943"/>
    </source>
</evidence>
<dbReference type="AlphaFoldDB" id="A0A272ENR9"/>
<dbReference type="EMBL" id="NMRN01000062">
    <property type="protein sequence ID" value="PAS91751.1"/>
    <property type="molecule type" value="Genomic_DNA"/>
</dbReference>
<dbReference type="InterPro" id="IPR013096">
    <property type="entry name" value="Cupin_2"/>
</dbReference>
<dbReference type="EMBL" id="MDUX01000063">
    <property type="protein sequence ID" value="KAF7598127.1"/>
    <property type="molecule type" value="Genomic_DNA"/>
</dbReference>
<dbReference type="GO" id="GO:0003677">
    <property type="term" value="F:DNA binding"/>
    <property type="evidence" value="ECO:0007669"/>
    <property type="project" value="UniProtKB-KW"/>
</dbReference>
<keyword evidence="1" id="KW-0805">Transcription regulation</keyword>
<dbReference type="OrthoDB" id="73827at2"/>
<dbReference type="Gene3D" id="1.10.260.40">
    <property type="entry name" value="lambda repressor-like DNA-binding domains"/>
    <property type="match status" value="1"/>
</dbReference>
<accession>A0A272ENR9</accession>
<gene>
    <name evidence="5" type="ORF">BGI27_15015</name>
    <name evidence="6" type="ORF">CGU29_14745</name>
</gene>
<dbReference type="Proteomes" id="UP000623509">
    <property type="component" value="Unassembled WGS sequence"/>
</dbReference>
<dbReference type="InterPro" id="IPR050807">
    <property type="entry name" value="TransReg_Diox_bact_type"/>
</dbReference>
<evidence type="ECO:0000313" key="5">
    <source>
        <dbReference type="EMBL" id="KAF7598127.1"/>
    </source>
</evidence>
<dbReference type="Gene3D" id="2.60.120.10">
    <property type="entry name" value="Jelly Rolls"/>
    <property type="match status" value="1"/>
</dbReference>
<dbReference type="SUPFAM" id="SSF51182">
    <property type="entry name" value="RmlC-like cupins"/>
    <property type="match status" value="1"/>
</dbReference>
<comment type="caution">
    <text evidence="6">The sequence shown here is derived from an EMBL/GenBank/DDBJ whole genome shotgun (WGS) entry which is preliminary data.</text>
</comment>
<dbReference type="InterPro" id="IPR014710">
    <property type="entry name" value="RmlC-like_jellyroll"/>
</dbReference>
<feature type="domain" description="HTH cro/C1-type" evidence="4">
    <location>
        <begin position="73"/>
        <end position="127"/>
    </location>
</feature>
<dbReference type="Pfam" id="PF01381">
    <property type="entry name" value="HTH_3"/>
    <property type="match status" value="1"/>
</dbReference>
<dbReference type="InterPro" id="IPR001387">
    <property type="entry name" value="Cro/C1-type_HTH"/>
</dbReference>
<evidence type="ECO:0000256" key="1">
    <source>
        <dbReference type="ARBA" id="ARBA00023015"/>
    </source>
</evidence>